<dbReference type="AlphaFoldDB" id="A0A2H3GBM0"/>
<evidence type="ECO:0000313" key="5">
    <source>
        <dbReference type="Proteomes" id="UP000219602"/>
    </source>
</evidence>
<reference evidence="4 5" key="1">
    <citation type="journal article" date="2016" name="Environ. Microbiol.">
        <title>Effector profiles distinguish formae speciales of Fusarium oxysporum.</title>
        <authorList>
            <person name="van Dam P."/>
            <person name="Fokkens L."/>
            <person name="Schmidt S.M."/>
            <person name="Linmans J.H."/>
            <person name="Kistler H.C."/>
            <person name="Ma L.J."/>
            <person name="Rep M."/>
        </authorList>
    </citation>
    <scope>NUCLEOTIDE SEQUENCE [LARGE SCALE GENOMIC DNA]</scope>
    <source>
        <strain evidence="4 5">Forc016</strain>
    </source>
</reference>
<dbReference type="PROSITE" id="PS50089">
    <property type="entry name" value="ZF_RING_2"/>
    <property type="match status" value="1"/>
</dbReference>
<sequence>MNQISGLNSETTVVVAVLLAFGLQCPRAQVDVESHGDAVSDITILQTLNSTNPSQTYKVSRVSKSQTAIAQHNSDSLEVCAICLEVFRDLDTVRRLNCEHVFQRKCIDLWLQKQHVNCPLCKSVYVARPVGNLEVQRAKVNERRNSEVY</sequence>
<reference evidence="4 5" key="2">
    <citation type="journal article" date="2017" name="Sci. Rep.">
        <title>A mobile pathogenicity chromosome in Fusarium oxysporum for infection of multiple cucurbit species.</title>
        <authorList>
            <person name="van Dam P."/>
            <person name="Fokkens L."/>
            <person name="Ayukawa Y."/>
            <person name="van der Gragt M."/>
            <person name="Ter Horst A."/>
            <person name="Brankovics B."/>
            <person name="Houterman P.M."/>
            <person name="Arie T."/>
            <person name="Rep M."/>
        </authorList>
    </citation>
    <scope>NUCLEOTIDE SEQUENCE [LARGE SCALE GENOMIC DNA]</scope>
    <source>
        <strain evidence="4 5">Forc016</strain>
    </source>
</reference>
<evidence type="ECO:0000256" key="2">
    <source>
        <dbReference type="SAM" id="SignalP"/>
    </source>
</evidence>
<dbReference type="GO" id="GO:0008270">
    <property type="term" value="F:zinc ion binding"/>
    <property type="evidence" value="ECO:0007669"/>
    <property type="project" value="UniProtKB-KW"/>
</dbReference>
<dbReference type="Pfam" id="PF13639">
    <property type="entry name" value="zf-RING_2"/>
    <property type="match status" value="1"/>
</dbReference>
<keyword evidence="1" id="KW-0479">Metal-binding</keyword>
<gene>
    <name evidence="4" type="ORF">AU210_013581</name>
</gene>
<dbReference type="Gene3D" id="3.30.40.10">
    <property type="entry name" value="Zinc/RING finger domain, C3HC4 (zinc finger)"/>
    <property type="match status" value="1"/>
</dbReference>
<comment type="caution">
    <text evidence="4">The sequence shown here is derived from an EMBL/GenBank/DDBJ whole genome shotgun (WGS) entry which is preliminary data.</text>
</comment>
<dbReference type="InterPro" id="IPR013083">
    <property type="entry name" value="Znf_RING/FYVE/PHD"/>
</dbReference>
<evidence type="ECO:0000256" key="1">
    <source>
        <dbReference type="PROSITE-ProRule" id="PRU00175"/>
    </source>
</evidence>
<feature type="domain" description="RING-type" evidence="3">
    <location>
        <begin position="80"/>
        <end position="122"/>
    </location>
</feature>
<dbReference type="PANTHER" id="PTHR47662">
    <property type="entry name" value="RING-TYPE DOMAIN-CONTAINING PROTEIN"/>
    <property type="match status" value="1"/>
</dbReference>
<dbReference type="InterPro" id="IPR001841">
    <property type="entry name" value="Znf_RING"/>
</dbReference>
<organism evidence="4 5">
    <name type="scientific">Fusarium oxysporum f. sp. radicis-cucumerinum</name>
    <dbReference type="NCBI Taxonomy" id="327505"/>
    <lineage>
        <taxon>Eukaryota</taxon>
        <taxon>Fungi</taxon>
        <taxon>Dikarya</taxon>
        <taxon>Ascomycota</taxon>
        <taxon>Pezizomycotina</taxon>
        <taxon>Sordariomycetes</taxon>
        <taxon>Hypocreomycetidae</taxon>
        <taxon>Hypocreales</taxon>
        <taxon>Nectriaceae</taxon>
        <taxon>Fusarium</taxon>
        <taxon>Fusarium oxysporum species complex</taxon>
    </lineage>
</organism>
<dbReference type="EMBL" id="MABQ02000009">
    <property type="protein sequence ID" value="PCD27166.1"/>
    <property type="molecule type" value="Genomic_DNA"/>
</dbReference>
<feature type="signal peptide" evidence="2">
    <location>
        <begin position="1"/>
        <end position="28"/>
    </location>
</feature>
<dbReference type="STRING" id="327505.A0A2H3GBM0"/>
<dbReference type="Proteomes" id="UP000219602">
    <property type="component" value="Chromosome 11"/>
</dbReference>
<accession>A0A2H3GBM0</accession>
<name>A0A2H3GBM0_FUSOX</name>
<keyword evidence="1" id="KW-0863">Zinc-finger</keyword>
<evidence type="ECO:0000313" key="4">
    <source>
        <dbReference type="EMBL" id="PCD27166.1"/>
    </source>
</evidence>
<keyword evidence="1" id="KW-0862">Zinc</keyword>
<proteinExistence type="predicted"/>
<keyword evidence="2" id="KW-0732">Signal</keyword>
<dbReference type="SUPFAM" id="SSF57850">
    <property type="entry name" value="RING/U-box"/>
    <property type="match status" value="1"/>
</dbReference>
<evidence type="ECO:0000259" key="3">
    <source>
        <dbReference type="PROSITE" id="PS50089"/>
    </source>
</evidence>
<dbReference type="PANTHER" id="PTHR47662:SF2">
    <property type="entry name" value="RING-H2 FINGER PROTEIN ATL57-LIKE"/>
    <property type="match status" value="1"/>
</dbReference>
<feature type="chain" id="PRO_5013930977" description="RING-type domain-containing protein" evidence="2">
    <location>
        <begin position="29"/>
        <end position="149"/>
    </location>
</feature>
<protein>
    <recommendedName>
        <fullName evidence="3">RING-type domain-containing protein</fullName>
    </recommendedName>
</protein>
<dbReference type="SMART" id="SM00184">
    <property type="entry name" value="RING"/>
    <property type="match status" value="1"/>
</dbReference>